<evidence type="ECO:0000313" key="3">
    <source>
        <dbReference type="EMBL" id="SDM63395.1"/>
    </source>
</evidence>
<keyword evidence="4" id="KW-1185">Reference proteome</keyword>
<dbReference type="PANTHER" id="PTHR48081:SF8">
    <property type="entry name" value="ALPHA_BETA HYDROLASE FOLD-3 DOMAIN-CONTAINING PROTEIN-RELATED"/>
    <property type="match status" value="1"/>
</dbReference>
<protein>
    <submittedName>
        <fullName evidence="3">Acetyl esterase</fullName>
    </submittedName>
</protein>
<dbReference type="GO" id="GO:0016787">
    <property type="term" value="F:hydrolase activity"/>
    <property type="evidence" value="ECO:0007669"/>
    <property type="project" value="UniProtKB-KW"/>
</dbReference>
<dbReference type="AlphaFoldDB" id="A0A1G9UUW3"/>
<dbReference type="STRING" id="996166.SAMN05192554_1051"/>
<dbReference type="InterPro" id="IPR029058">
    <property type="entry name" value="AB_hydrolase_fold"/>
</dbReference>
<proteinExistence type="predicted"/>
<accession>A0A1G9UUW3</accession>
<dbReference type="PANTHER" id="PTHR48081">
    <property type="entry name" value="AB HYDROLASE SUPERFAMILY PROTEIN C4A8.06C"/>
    <property type="match status" value="1"/>
</dbReference>
<organism evidence="3 4">
    <name type="scientific">Haloarchaeobius iranensis</name>
    <dbReference type="NCBI Taxonomy" id="996166"/>
    <lineage>
        <taxon>Archaea</taxon>
        <taxon>Methanobacteriati</taxon>
        <taxon>Methanobacteriota</taxon>
        <taxon>Stenosarchaea group</taxon>
        <taxon>Halobacteria</taxon>
        <taxon>Halobacteriales</taxon>
        <taxon>Halorubellaceae</taxon>
        <taxon>Haloarchaeobius</taxon>
    </lineage>
</organism>
<evidence type="ECO:0000259" key="2">
    <source>
        <dbReference type="Pfam" id="PF07859"/>
    </source>
</evidence>
<gene>
    <name evidence="3" type="ORF">SAMN05192554_1051</name>
</gene>
<dbReference type="Proteomes" id="UP000199370">
    <property type="component" value="Unassembled WGS sequence"/>
</dbReference>
<evidence type="ECO:0000313" key="4">
    <source>
        <dbReference type="Proteomes" id="UP000199370"/>
    </source>
</evidence>
<keyword evidence="1" id="KW-0378">Hydrolase</keyword>
<dbReference type="InterPro" id="IPR013094">
    <property type="entry name" value="AB_hydrolase_3"/>
</dbReference>
<dbReference type="SUPFAM" id="SSF53474">
    <property type="entry name" value="alpha/beta-Hydrolases"/>
    <property type="match status" value="1"/>
</dbReference>
<reference evidence="3 4" key="1">
    <citation type="submission" date="2016-10" db="EMBL/GenBank/DDBJ databases">
        <authorList>
            <person name="de Groot N.N."/>
        </authorList>
    </citation>
    <scope>NUCLEOTIDE SEQUENCE [LARGE SCALE GENOMIC DNA]</scope>
    <source>
        <strain evidence="4">EB21,IBRC-M 10013,KCTC 4048</strain>
    </source>
</reference>
<dbReference type="Gene3D" id="3.40.50.1820">
    <property type="entry name" value="alpha/beta hydrolase"/>
    <property type="match status" value="1"/>
</dbReference>
<feature type="domain" description="Alpha/beta hydrolase fold-3" evidence="2">
    <location>
        <begin position="1"/>
        <end position="179"/>
    </location>
</feature>
<feature type="non-terminal residue" evidence="3">
    <location>
        <position position="1"/>
    </location>
</feature>
<dbReference type="EMBL" id="FNIA01000005">
    <property type="protein sequence ID" value="SDM63395.1"/>
    <property type="molecule type" value="Genomic_DNA"/>
</dbReference>
<dbReference type="Pfam" id="PF07859">
    <property type="entry name" value="Abhydrolase_3"/>
    <property type="match status" value="1"/>
</dbReference>
<evidence type="ECO:0000256" key="1">
    <source>
        <dbReference type="ARBA" id="ARBA00022801"/>
    </source>
</evidence>
<dbReference type="OrthoDB" id="33195at2157"/>
<dbReference type="InterPro" id="IPR050300">
    <property type="entry name" value="GDXG_lipolytic_enzyme"/>
</dbReference>
<name>A0A1G9UUW3_9EURY</name>
<dbReference type="RefSeq" id="WP_139172258.1">
    <property type="nucleotide sequence ID" value="NZ_FNIA01000005.1"/>
</dbReference>
<sequence length="203" mass="20869">VVVSVDYRLAPEHPCPAGLADVTTVVEWTVASADELGVDPAQVGVAGSSAGANLAAMAALRADAAVDIAVLFYPMLDPTLGGASHAEHADAPLLTRADIEWFWRLYRDDGAIPVDDRRLSPLPAAGGGPSSLADSPPTVVVTAGCDPLRDDGARYADALTDAGGTVERRHYPGAPHGFLSLADTVPAAADAWEDLAAAVPARR</sequence>